<feature type="domain" description="PilZ" evidence="2">
    <location>
        <begin position="268"/>
        <end position="382"/>
    </location>
</feature>
<proteinExistence type="predicted"/>
<reference evidence="3 4" key="1">
    <citation type="journal article" date="2013" name="Environ. Microbiol.">
        <title>Genome analysis of Chitinivibrio alkaliphilus gen. nov., sp. nov., a novel extremely haloalkaliphilic anaerobic chitinolytic bacterium from the candidate phylum Termite Group 3.</title>
        <authorList>
            <person name="Sorokin D.Y."/>
            <person name="Gumerov V.M."/>
            <person name="Rakitin A.L."/>
            <person name="Beletsky A.V."/>
            <person name="Damste J.S."/>
            <person name="Muyzer G."/>
            <person name="Mardanov A.V."/>
            <person name="Ravin N.V."/>
        </authorList>
    </citation>
    <scope>NUCLEOTIDE SEQUENCE [LARGE SCALE GENOMIC DNA]</scope>
    <source>
        <strain evidence="3 4">ACht1</strain>
    </source>
</reference>
<evidence type="ECO:0000313" key="3">
    <source>
        <dbReference type="EMBL" id="ERP30912.1"/>
    </source>
</evidence>
<dbReference type="Pfam" id="PF07238">
    <property type="entry name" value="PilZ"/>
    <property type="match status" value="1"/>
</dbReference>
<organism evidence="3 4">
    <name type="scientific">Chitinivibrio alkaliphilus ACht1</name>
    <dbReference type="NCBI Taxonomy" id="1313304"/>
    <lineage>
        <taxon>Bacteria</taxon>
        <taxon>Pseudomonadati</taxon>
        <taxon>Fibrobacterota</taxon>
        <taxon>Chitinivibrionia</taxon>
        <taxon>Chitinivibrionales</taxon>
        <taxon>Chitinivibrionaceae</taxon>
        <taxon>Chitinivibrio</taxon>
    </lineage>
</organism>
<keyword evidence="4" id="KW-1185">Reference proteome</keyword>
<gene>
    <name evidence="3" type="ORF">CALK_2224</name>
</gene>
<name>U7D751_9BACT</name>
<dbReference type="RefSeq" id="WP_022637595.1">
    <property type="nucleotide sequence ID" value="NZ_ASJR01000026.1"/>
</dbReference>
<keyword evidence="1" id="KW-0812">Transmembrane</keyword>
<keyword evidence="1" id="KW-1133">Transmembrane helix</keyword>
<dbReference type="Proteomes" id="UP000017148">
    <property type="component" value="Unassembled WGS sequence"/>
</dbReference>
<keyword evidence="1" id="KW-0472">Membrane</keyword>
<dbReference type="eggNOG" id="COG5581">
    <property type="taxonomic scope" value="Bacteria"/>
</dbReference>
<accession>U7D751</accession>
<evidence type="ECO:0000313" key="4">
    <source>
        <dbReference type="Proteomes" id="UP000017148"/>
    </source>
</evidence>
<dbReference type="AlphaFoldDB" id="U7D751"/>
<dbReference type="OrthoDB" id="9783080at2"/>
<dbReference type="GO" id="GO:0035438">
    <property type="term" value="F:cyclic-di-GMP binding"/>
    <property type="evidence" value="ECO:0007669"/>
    <property type="project" value="InterPro"/>
</dbReference>
<feature type="transmembrane region" description="Helical" evidence="1">
    <location>
        <begin position="48"/>
        <end position="69"/>
    </location>
</feature>
<dbReference type="InterPro" id="IPR009875">
    <property type="entry name" value="PilZ_domain"/>
</dbReference>
<protein>
    <submittedName>
        <fullName evidence="3">Type IV pilus assembly PilZ</fullName>
    </submittedName>
</protein>
<comment type="caution">
    <text evidence="3">The sequence shown here is derived from an EMBL/GenBank/DDBJ whole genome shotgun (WGS) entry which is preliminary data.</text>
</comment>
<evidence type="ECO:0000259" key="2">
    <source>
        <dbReference type="Pfam" id="PF07238"/>
    </source>
</evidence>
<dbReference type="EMBL" id="ASJR01000026">
    <property type="protein sequence ID" value="ERP30912.1"/>
    <property type="molecule type" value="Genomic_DNA"/>
</dbReference>
<dbReference type="Gene3D" id="2.40.10.220">
    <property type="entry name" value="predicted glycosyltransferase like domains"/>
    <property type="match status" value="1"/>
</dbReference>
<evidence type="ECO:0000256" key="1">
    <source>
        <dbReference type="SAM" id="Phobius"/>
    </source>
</evidence>
<dbReference type="STRING" id="1313304.CALK_2224"/>
<sequence length="397" mass="44755">MKKAPKVSWGRLALLGGGIPSVLSANERFSFTRTPSAADFQIPGASPVTIAVFITILTLLLLSVLILAVRHERMKHKKMRTFAERNFLATAKKYSLDAGELSELRRLALRVSQSNYPAIFQSLEFFEEAVDQECQEVRKKWGLTPKAENATLLMHTIRTKLGNDHVAYEQPVVSTRNLERGQFISLSHPETDEVLLEQAVFSGGNELTFSVYYRAGTERKDLRQEKTVRIEFTRNGDGAYTAEVLVVKATPSEGHLVLEHTAKLSRNQLRKHVRMTVDIPVKCRVIRRADRESPPMVGKLMEETRAVDIGGGGMAFLSTQSLDPDDVISLIFTLNKRKFAIKAQVISVSEQEGKRQMNYKHRVCFSDIDEADVESIVKYIFQKQREQVQFLSGGKRG</sequence>